<feature type="compositionally biased region" description="Basic and acidic residues" evidence="2">
    <location>
        <begin position="557"/>
        <end position="587"/>
    </location>
</feature>
<evidence type="ECO:0000313" key="6">
    <source>
        <dbReference type="WBParaSite" id="SSLN_0001268101-mRNA-1"/>
    </source>
</evidence>
<dbReference type="PANTHER" id="PTHR23184">
    <property type="entry name" value="TETRATRICOPEPTIDE REPEAT PROTEIN 14"/>
    <property type="match status" value="1"/>
</dbReference>
<proteinExistence type="predicted"/>
<dbReference type="AlphaFoldDB" id="A0A183T6X6"/>
<dbReference type="WBParaSite" id="SSLN_0001268101-mRNA-1">
    <property type="protein sequence ID" value="SSLN_0001268101-mRNA-1"/>
    <property type="gene ID" value="SSLN_0001268101"/>
</dbReference>
<dbReference type="PROSITE" id="PS50005">
    <property type="entry name" value="TPR"/>
    <property type="match status" value="1"/>
</dbReference>
<evidence type="ECO:0000313" key="4">
    <source>
        <dbReference type="EMBL" id="VDL98609.1"/>
    </source>
</evidence>
<dbReference type="Pfam" id="PF13414">
    <property type="entry name" value="TPR_11"/>
    <property type="match status" value="1"/>
</dbReference>
<dbReference type="PANTHER" id="PTHR23184:SF9">
    <property type="entry name" value="TETRATRICOPEPTIDE REPEAT PROTEIN 14"/>
    <property type="match status" value="1"/>
</dbReference>
<dbReference type="SMART" id="SM00316">
    <property type="entry name" value="S1"/>
    <property type="match status" value="1"/>
</dbReference>
<dbReference type="Gene3D" id="1.25.40.10">
    <property type="entry name" value="Tetratricopeptide repeat domain"/>
    <property type="match status" value="1"/>
</dbReference>
<reference evidence="4 5" key="2">
    <citation type="submission" date="2018-11" db="EMBL/GenBank/DDBJ databases">
        <authorList>
            <consortium name="Pathogen Informatics"/>
        </authorList>
    </citation>
    <scope>NUCLEOTIDE SEQUENCE [LARGE SCALE GENOMIC DNA]</scope>
    <source>
        <strain evidence="4 5">NST_G2</strain>
    </source>
</reference>
<feature type="repeat" description="TPR" evidence="1">
    <location>
        <begin position="330"/>
        <end position="363"/>
    </location>
</feature>
<dbReference type="PROSITE" id="PS50126">
    <property type="entry name" value="S1"/>
    <property type="match status" value="1"/>
</dbReference>
<feature type="region of interest" description="Disordered" evidence="2">
    <location>
        <begin position="553"/>
        <end position="588"/>
    </location>
</feature>
<dbReference type="SMART" id="SM00028">
    <property type="entry name" value="TPR"/>
    <property type="match status" value="3"/>
</dbReference>
<dbReference type="SUPFAM" id="SSF50249">
    <property type="entry name" value="Nucleic acid-binding proteins"/>
    <property type="match status" value="1"/>
</dbReference>
<name>A0A183T6X6_SCHSO</name>
<dbReference type="SUPFAM" id="SSF48452">
    <property type="entry name" value="TPR-like"/>
    <property type="match status" value="1"/>
</dbReference>
<dbReference type="PROSITE" id="PS50293">
    <property type="entry name" value="TPR_REGION"/>
    <property type="match status" value="1"/>
</dbReference>
<protein>
    <submittedName>
        <fullName evidence="6">S1 motif domain-containing protein</fullName>
    </submittedName>
</protein>
<feature type="domain" description="S1 motif" evidence="3">
    <location>
        <begin position="121"/>
        <end position="202"/>
    </location>
</feature>
<dbReference type="InterPro" id="IPR011990">
    <property type="entry name" value="TPR-like_helical_dom_sf"/>
</dbReference>
<gene>
    <name evidence="4" type="ORF">SSLN_LOCUS12224</name>
</gene>
<sequence>MKGAVIFEVIMLMGNDDSRRGAFCLSKYFRSNFGAKLEHLLSSRAEIISRMHRPPPAEGNDLEELLGEEPLPPFPLPSPNVHVWSDEKAAAFCALTPPLETFMVVPDEIRRDQFFHTARQDDMLIGYISAIQDSGLIITLLAYDQGPRRDFDHLKLTGFCPVRQLPRYAAHGNALDAFQIGDKVRAFILDVHHSGRLILSMNPKALNRDLYGDLKLGVISDEDLPLHFKINLPKPEMACELRRVQLYNLSMKQKADASVIRFPKTLMHPEVCPDITPGVSLASTPAFINFRDHLTCDEFVAQGVKYFKEGRNTEALQCYNFAIEVESSNPDAYVARGALYASIASYPKAVEDLEKSLQLQPNHANAKNYLGQTLLAYACEVTNKDPSKAEQLLKRALKLDPDNQEAREALRDLPGSGGHSLDIAGGGSEAVSSHMERSRIALEQLVEEDRSRRAGKEQMGRRNDRSRSPDFYSPPSRRGDDRSRDEHFTCTCPFIFQPKPSSRGPASGMDKGDLAKIVITRNLSGRTIRCENDGGWQDMERDNRSLQSNAALLGRSQDQRDDRQLPPDQYQYDRRVYTPPKDAKEVENGVLTRYTNESDLPMTSKTLQARVQQRLRDIERRHRMELGGTVPPGADGQGLSPPGGPMRGSGPWRGRGSGGDMVRRGIDDRRSGPPGDDRRGGEDDRRGMPGQYRNDFYRGGGNFYGRGRGRGGPRWRGQWDDWRSGGNRRGGNWYGRDNRRISRARIRTPPLAPLTNPHSDSEEQMADVEQFIAQLKAKRQMQQEMQGANQHSAPAGPLIGPQMPTPMETGAGASTEDMAPPSPDA</sequence>
<dbReference type="InterPro" id="IPR012340">
    <property type="entry name" value="NA-bd_OB-fold"/>
</dbReference>
<dbReference type="InterPro" id="IPR003029">
    <property type="entry name" value="S1_domain"/>
</dbReference>
<keyword evidence="1" id="KW-0802">TPR repeat</keyword>
<evidence type="ECO:0000256" key="1">
    <source>
        <dbReference type="PROSITE-ProRule" id="PRU00339"/>
    </source>
</evidence>
<feature type="region of interest" description="Disordered" evidence="2">
    <location>
        <begin position="410"/>
        <end position="485"/>
    </location>
</feature>
<dbReference type="GO" id="GO:0003676">
    <property type="term" value="F:nucleic acid binding"/>
    <property type="evidence" value="ECO:0007669"/>
    <property type="project" value="InterPro"/>
</dbReference>
<evidence type="ECO:0000259" key="3">
    <source>
        <dbReference type="PROSITE" id="PS50126"/>
    </source>
</evidence>
<keyword evidence="5" id="KW-1185">Reference proteome</keyword>
<feature type="compositionally biased region" description="Gly residues" evidence="2">
    <location>
        <begin position="645"/>
        <end position="659"/>
    </location>
</feature>
<accession>A0A183T6X6</accession>
<dbReference type="Gene3D" id="2.40.50.140">
    <property type="entry name" value="Nucleic acid-binding proteins"/>
    <property type="match status" value="1"/>
</dbReference>
<feature type="region of interest" description="Disordered" evidence="2">
    <location>
        <begin position="744"/>
        <end position="764"/>
    </location>
</feature>
<feature type="compositionally biased region" description="Basic and acidic residues" evidence="2">
    <location>
        <begin position="447"/>
        <end position="468"/>
    </location>
</feature>
<dbReference type="InterPro" id="IPR019734">
    <property type="entry name" value="TPR_rpt"/>
</dbReference>
<feature type="compositionally biased region" description="Basic and acidic residues" evidence="2">
    <location>
        <begin position="661"/>
        <end position="687"/>
    </location>
</feature>
<reference evidence="6" key="1">
    <citation type="submission" date="2016-06" db="UniProtKB">
        <authorList>
            <consortium name="WormBaseParasite"/>
        </authorList>
    </citation>
    <scope>IDENTIFICATION</scope>
</reference>
<feature type="compositionally biased region" description="Polar residues" evidence="2">
    <location>
        <begin position="780"/>
        <end position="792"/>
    </location>
</feature>
<dbReference type="OrthoDB" id="1914839at2759"/>
<feature type="region of interest" description="Disordered" evidence="2">
    <location>
        <begin position="776"/>
        <end position="825"/>
    </location>
</feature>
<evidence type="ECO:0000256" key="2">
    <source>
        <dbReference type="SAM" id="MobiDB-lite"/>
    </source>
</evidence>
<dbReference type="Proteomes" id="UP000275846">
    <property type="component" value="Unassembled WGS sequence"/>
</dbReference>
<feature type="region of interest" description="Disordered" evidence="2">
    <location>
        <begin position="624"/>
        <end position="714"/>
    </location>
</feature>
<organism evidence="6">
    <name type="scientific">Schistocephalus solidus</name>
    <name type="common">Tapeworm</name>
    <dbReference type="NCBI Taxonomy" id="70667"/>
    <lineage>
        <taxon>Eukaryota</taxon>
        <taxon>Metazoa</taxon>
        <taxon>Spiralia</taxon>
        <taxon>Lophotrochozoa</taxon>
        <taxon>Platyhelminthes</taxon>
        <taxon>Cestoda</taxon>
        <taxon>Eucestoda</taxon>
        <taxon>Diphyllobothriidea</taxon>
        <taxon>Diphyllobothriidae</taxon>
        <taxon>Schistocephalus</taxon>
    </lineage>
</organism>
<dbReference type="InterPro" id="IPR039190">
    <property type="entry name" value="TTC14"/>
</dbReference>
<dbReference type="STRING" id="70667.A0A183T6X6"/>
<evidence type="ECO:0000313" key="5">
    <source>
        <dbReference type="Proteomes" id="UP000275846"/>
    </source>
</evidence>
<dbReference type="EMBL" id="UYSU01037114">
    <property type="protein sequence ID" value="VDL98609.1"/>
    <property type="molecule type" value="Genomic_DNA"/>
</dbReference>